<dbReference type="CDD" id="cd23659">
    <property type="entry name" value="USP_At3g01520-like"/>
    <property type="match status" value="1"/>
</dbReference>
<proteinExistence type="predicted"/>
<accession>F6TAU3</accession>
<dbReference type="GeneTree" id="ENSGT00390000014691"/>
<reference evidence="2" key="2">
    <citation type="submission" date="2025-08" db="UniProtKB">
        <authorList>
            <consortium name="Ensembl"/>
        </authorList>
    </citation>
    <scope>IDENTIFICATION</scope>
</reference>
<dbReference type="Ensembl" id="ENSCINT00000022563.1">
    <property type="protein sequence ID" value="ENSCINP00000022317.1"/>
    <property type="gene ID" value="ENSCING00000011744.1"/>
</dbReference>
<evidence type="ECO:0000313" key="3">
    <source>
        <dbReference type="Proteomes" id="UP000008144"/>
    </source>
</evidence>
<dbReference type="SUPFAM" id="SSF52402">
    <property type="entry name" value="Adenine nucleotide alpha hydrolases-like"/>
    <property type="match status" value="1"/>
</dbReference>
<organism evidence="2 3">
    <name type="scientific">Ciona intestinalis</name>
    <name type="common">Transparent sea squirt</name>
    <name type="synonym">Ascidia intestinalis</name>
    <dbReference type="NCBI Taxonomy" id="7719"/>
    <lineage>
        <taxon>Eukaryota</taxon>
        <taxon>Metazoa</taxon>
        <taxon>Chordata</taxon>
        <taxon>Tunicata</taxon>
        <taxon>Ascidiacea</taxon>
        <taxon>Phlebobranchia</taxon>
        <taxon>Cionidae</taxon>
        <taxon>Ciona</taxon>
    </lineage>
</organism>
<feature type="domain" description="UspA" evidence="1">
    <location>
        <begin position="27"/>
        <end position="81"/>
    </location>
</feature>
<evidence type="ECO:0000313" key="2">
    <source>
        <dbReference type="Ensembl" id="ENSCINP00000022317.1"/>
    </source>
</evidence>
<dbReference type="InterPro" id="IPR006016">
    <property type="entry name" value="UspA"/>
</dbReference>
<dbReference type="PANTHER" id="PTHR31964:SF113">
    <property type="entry name" value="USPA DOMAIN-CONTAINING PROTEIN"/>
    <property type="match status" value="1"/>
</dbReference>
<dbReference type="AlphaFoldDB" id="F6TAU3"/>
<dbReference type="Proteomes" id="UP000008144">
    <property type="component" value="Unassembled WGS sequence"/>
</dbReference>
<sequence>MADIKSKFSELAQQKNTQCNFKIQLSDGGPAGEVIVALTKEYDISMVVLGTRGQGVVRRTILGSVSDYVVHHANVPVLIYRG</sequence>
<protein>
    <recommendedName>
        <fullName evidence="1">UspA domain-containing protein</fullName>
    </recommendedName>
</protein>
<reference evidence="2" key="3">
    <citation type="submission" date="2025-09" db="UniProtKB">
        <authorList>
            <consortium name="Ensembl"/>
        </authorList>
    </citation>
    <scope>IDENTIFICATION</scope>
</reference>
<dbReference type="Gene3D" id="3.40.50.620">
    <property type="entry name" value="HUPs"/>
    <property type="match status" value="1"/>
</dbReference>
<dbReference type="InParanoid" id="F6TAU3"/>
<dbReference type="InterPro" id="IPR014729">
    <property type="entry name" value="Rossmann-like_a/b/a_fold"/>
</dbReference>
<keyword evidence="3" id="KW-1185">Reference proteome</keyword>
<dbReference type="PANTHER" id="PTHR31964">
    <property type="entry name" value="ADENINE NUCLEOTIDE ALPHA HYDROLASES-LIKE SUPERFAMILY PROTEIN"/>
    <property type="match status" value="1"/>
</dbReference>
<dbReference type="PRINTS" id="PR01438">
    <property type="entry name" value="UNVRSLSTRESS"/>
</dbReference>
<dbReference type="InterPro" id="IPR006015">
    <property type="entry name" value="Universal_stress_UspA"/>
</dbReference>
<dbReference type="HOGENOM" id="CLU_049301_9_6_1"/>
<name>F6TAU3_CIOIN</name>
<dbReference type="Pfam" id="PF00582">
    <property type="entry name" value="Usp"/>
    <property type="match status" value="1"/>
</dbReference>
<evidence type="ECO:0000259" key="1">
    <source>
        <dbReference type="Pfam" id="PF00582"/>
    </source>
</evidence>
<reference evidence="3" key="1">
    <citation type="journal article" date="2002" name="Science">
        <title>The draft genome of Ciona intestinalis: insights into chordate and vertebrate origins.</title>
        <authorList>
            <person name="Dehal P."/>
            <person name="Satou Y."/>
            <person name="Campbell R.K."/>
            <person name="Chapman J."/>
            <person name="Degnan B."/>
            <person name="De Tomaso A."/>
            <person name="Davidson B."/>
            <person name="Di Gregorio A."/>
            <person name="Gelpke M."/>
            <person name="Goodstein D.M."/>
            <person name="Harafuji N."/>
            <person name="Hastings K.E."/>
            <person name="Ho I."/>
            <person name="Hotta K."/>
            <person name="Huang W."/>
            <person name="Kawashima T."/>
            <person name="Lemaire P."/>
            <person name="Martinez D."/>
            <person name="Meinertzhagen I.A."/>
            <person name="Necula S."/>
            <person name="Nonaka M."/>
            <person name="Putnam N."/>
            <person name="Rash S."/>
            <person name="Saiga H."/>
            <person name="Satake M."/>
            <person name="Terry A."/>
            <person name="Yamada L."/>
            <person name="Wang H.G."/>
            <person name="Awazu S."/>
            <person name="Azumi K."/>
            <person name="Boore J."/>
            <person name="Branno M."/>
            <person name="Chin-Bow S."/>
            <person name="DeSantis R."/>
            <person name="Doyle S."/>
            <person name="Francino P."/>
            <person name="Keys D.N."/>
            <person name="Haga S."/>
            <person name="Hayashi H."/>
            <person name="Hino K."/>
            <person name="Imai K.S."/>
            <person name="Inaba K."/>
            <person name="Kano S."/>
            <person name="Kobayashi K."/>
            <person name="Kobayashi M."/>
            <person name="Lee B.I."/>
            <person name="Makabe K.W."/>
            <person name="Manohar C."/>
            <person name="Matassi G."/>
            <person name="Medina M."/>
            <person name="Mochizuki Y."/>
            <person name="Mount S."/>
            <person name="Morishita T."/>
            <person name="Miura S."/>
            <person name="Nakayama A."/>
            <person name="Nishizaka S."/>
            <person name="Nomoto H."/>
            <person name="Ohta F."/>
            <person name="Oishi K."/>
            <person name="Rigoutsos I."/>
            <person name="Sano M."/>
            <person name="Sasaki A."/>
            <person name="Sasakura Y."/>
            <person name="Shoguchi E."/>
            <person name="Shin-i T."/>
            <person name="Spagnuolo A."/>
            <person name="Stainier D."/>
            <person name="Suzuki M.M."/>
            <person name="Tassy O."/>
            <person name="Takatori N."/>
            <person name="Tokuoka M."/>
            <person name="Yagi K."/>
            <person name="Yoshizaki F."/>
            <person name="Wada S."/>
            <person name="Zhang C."/>
            <person name="Hyatt P.D."/>
            <person name="Larimer F."/>
            <person name="Detter C."/>
            <person name="Doggett N."/>
            <person name="Glavina T."/>
            <person name="Hawkins T."/>
            <person name="Richardson P."/>
            <person name="Lucas S."/>
            <person name="Kohara Y."/>
            <person name="Levine M."/>
            <person name="Satoh N."/>
            <person name="Rokhsar D.S."/>
        </authorList>
    </citation>
    <scope>NUCLEOTIDE SEQUENCE [LARGE SCALE GENOMIC DNA]</scope>
</reference>
<dbReference type="OMA" id="GRAVCEF"/>